<dbReference type="GO" id="GO:0003677">
    <property type="term" value="F:DNA binding"/>
    <property type="evidence" value="ECO:0007669"/>
    <property type="project" value="UniProtKB-UniRule"/>
</dbReference>
<feature type="non-terminal residue" evidence="7">
    <location>
        <position position="1"/>
    </location>
</feature>
<evidence type="ECO:0000313" key="7">
    <source>
        <dbReference type="EMBL" id="KGT88739.1"/>
    </source>
</evidence>
<keyword evidence="4 6" id="KW-0238">DNA-binding</keyword>
<evidence type="ECO:0000256" key="3">
    <source>
        <dbReference type="ARBA" id="ARBA00022578"/>
    </source>
</evidence>
<reference evidence="7 8" key="1">
    <citation type="submission" date="2014-10" db="EMBL/GenBank/DDBJ databases">
        <title>Genome sequence of Erwinia typographi M043b.</title>
        <authorList>
            <person name="Chan K.-G."/>
            <person name="Tan W.-S."/>
        </authorList>
    </citation>
    <scope>NUCLEOTIDE SEQUENCE [LARGE SCALE GENOMIC DNA]</scope>
    <source>
        <strain evidence="7 8">M043b</strain>
    </source>
</reference>
<dbReference type="GO" id="GO:0004803">
    <property type="term" value="F:transposase activity"/>
    <property type="evidence" value="ECO:0007669"/>
    <property type="project" value="UniProtKB-UniRule"/>
</dbReference>
<dbReference type="PANTHER" id="PTHR33217:SF5">
    <property type="entry name" value="MUTATOR FAMILY TRANSPOSASE"/>
    <property type="match status" value="1"/>
</dbReference>
<keyword evidence="5 6" id="KW-0233">DNA recombination</keyword>
<evidence type="ECO:0000256" key="2">
    <source>
        <dbReference type="ARBA" id="ARBA00010961"/>
    </source>
</evidence>
<proteinExistence type="inferred from homology"/>
<dbReference type="InterPro" id="IPR001207">
    <property type="entry name" value="Transposase_mutator"/>
</dbReference>
<accession>A0A0A3YT84</accession>
<keyword evidence="8" id="KW-1185">Reference proteome</keyword>
<protein>
    <recommendedName>
        <fullName evidence="6">Mutator family transposase</fullName>
    </recommendedName>
</protein>
<keyword evidence="3 6" id="KW-0815">Transposition</keyword>
<name>A0A0A3YT84_9GAMM</name>
<evidence type="ECO:0000256" key="4">
    <source>
        <dbReference type="ARBA" id="ARBA00023125"/>
    </source>
</evidence>
<evidence type="ECO:0000256" key="5">
    <source>
        <dbReference type="ARBA" id="ARBA00023172"/>
    </source>
</evidence>
<gene>
    <name evidence="7" type="ORF">NG99_21105</name>
</gene>
<organism evidence="7 8">
    <name type="scientific">Erwinia typographi</name>
    <dbReference type="NCBI Taxonomy" id="371042"/>
    <lineage>
        <taxon>Bacteria</taxon>
        <taxon>Pseudomonadati</taxon>
        <taxon>Pseudomonadota</taxon>
        <taxon>Gammaproteobacteria</taxon>
        <taxon>Enterobacterales</taxon>
        <taxon>Erwiniaceae</taxon>
        <taxon>Erwinia</taxon>
    </lineage>
</organism>
<dbReference type="Pfam" id="PF00872">
    <property type="entry name" value="Transposase_mut"/>
    <property type="match status" value="1"/>
</dbReference>
<keyword evidence="6" id="KW-0814">Transposable element</keyword>
<dbReference type="eggNOG" id="COG3328">
    <property type="taxonomic scope" value="Bacteria"/>
</dbReference>
<dbReference type="GO" id="GO:0006313">
    <property type="term" value="P:DNA transposition"/>
    <property type="evidence" value="ECO:0007669"/>
    <property type="project" value="UniProtKB-UniRule"/>
</dbReference>
<dbReference type="EMBL" id="JRUQ01000061">
    <property type="protein sequence ID" value="KGT88739.1"/>
    <property type="molecule type" value="Genomic_DNA"/>
</dbReference>
<dbReference type="PANTHER" id="PTHR33217">
    <property type="entry name" value="TRANSPOSASE FOR INSERTION SEQUENCE ELEMENT IS1081"/>
    <property type="match status" value="1"/>
</dbReference>
<dbReference type="STRING" id="371042.NG99_21105"/>
<comment type="caution">
    <text evidence="7">The sequence shown here is derived from an EMBL/GenBank/DDBJ whole genome shotgun (WGS) entry which is preliminary data.</text>
</comment>
<evidence type="ECO:0000313" key="8">
    <source>
        <dbReference type="Proteomes" id="UP000030351"/>
    </source>
</evidence>
<sequence length="77" mass="8333">SGDARPSGALRSHGGSVINKAVFLALGINTDGQKELLGMWLAENEGAKFWLNVLTELKNRGLQDILIACVDGLKKRR</sequence>
<evidence type="ECO:0000256" key="6">
    <source>
        <dbReference type="RuleBase" id="RU365089"/>
    </source>
</evidence>
<comment type="function">
    <text evidence="1 6">Required for the transposition of the insertion element.</text>
</comment>
<comment type="similarity">
    <text evidence="2 6">Belongs to the transposase mutator family.</text>
</comment>
<dbReference type="AlphaFoldDB" id="A0A0A3YT84"/>
<dbReference type="Proteomes" id="UP000030351">
    <property type="component" value="Unassembled WGS sequence"/>
</dbReference>
<evidence type="ECO:0000256" key="1">
    <source>
        <dbReference type="ARBA" id="ARBA00002190"/>
    </source>
</evidence>